<reference evidence="3 4" key="1">
    <citation type="submission" date="2018-06" db="EMBL/GenBank/DDBJ databases">
        <title>Genomic Encyclopedia of Type Strains, Phase III (KMG-III): the genomes of soil and plant-associated and newly described type strains.</title>
        <authorList>
            <person name="Whitman W."/>
        </authorList>
    </citation>
    <scope>NUCLEOTIDE SEQUENCE [LARGE SCALE GENOMIC DNA]</scope>
    <source>
        <strain evidence="3 4">CECT 9025</strain>
    </source>
</reference>
<dbReference type="PANTHER" id="PTHR34039">
    <property type="entry name" value="UPF0102 PROTEIN YRAN"/>
    <property type="match status" value="1"/>
</dbReference>
<keyword evidence="3" id="KW-0378">Hydrolase</keyword>
<evidence type="ECO:0000313" key="3">
    <source>
        <dbReference type="EMBL" id="PYE84791.1"/>
    </source>
</evidence>
<sequence length="141" mass="15462">MPLDMMDGGWGAEPGRIARQQRARRGRRSYCAGAAAEEIVARDYEGRGSGIAHRRWRGRGGEIDLIAREGDRVVFIEVKQGKSFDAAIQRLGPRQMQRLCASASEFIGGEPAGQLTEMRFDLALVDGQGAVRIIENAFGEV</sequence>
<dbReference type="Pfam" id="PF02021">
    <property type="entry name" value="UPF0102"/>
    <property type="match status" value="1"/>
</dbReference>
<dbReference type="InterPro" id="IPR011856">
    <property type="entry name" value="tRNA_endonuc-like_dom_sf"/>
</dbReference>
<dbReference type="PANTHER" id="PTHR34039:SF1">
    <property type="entry name" value="UPF0102 PROTEIN YRAN"/>
    <property type="match status" value="1"/>
</dbReference>
<comment type="similarity">
    <text evidence="1 2">Belongs to the UPF0102 family.</text>
</comment>
<keyword evidence="3" id="KW-0540">Nuclease</keyword>
<dbReference type="InterPro" id="IPR011335">
    <property type="entry name" value="Restrct_endonuc-II-like"/>
</dbReference>
<keyword evidence="3" id="KW-0255">Endonuclease</keyword>
<dbReference type="SUPFAM" id="SSF52980">
    <property type="entry name" value="Restriction endonuclease-like"/>
    <property type="match status" value="1"/>
</dbReference>
<keyword evidence="4" id="KW-1185">Reference proteome</keyword>
<dbReference type="InterPro" id="IPR003509">
    <property type="entry name" value="UPF0102_YraN-like"/>
</dbReference>
<dbReference type="Proteomes" id="UP000248311">
    <property type="component" value="Unassembled WGS sequence"/>
</dbReference>
<proteinExistence type="inferred from homology"/>
<dbReference type="AlphaFoldDB" id="A0A318SS66"/>
<gene>
    <name evidence="3" type="ORF">DFP88_102594</name>
</gene>
<accession>A0A318SS66</accession>
<comment type="caution">
    <text evidence="3">The sequence shown here is derived from an EMBL/GenBank/DDBJ whole genome shotgun (WGS) entry which is preliminary data.</text>
</comment>
<dbReference type="HAMAP" id="MF_00048">
    <property type="entry name" value="UPF0102"/>
    <property type="match status" value="1"/>
</dbReference>
<evidence type="ECO:0000313" key="4">
    <source>
        <dbReference type="Proteomes" id="UP000248311"/>
    </source>
</evidence>
<evidence type="ECO:0000256" key="1">
    <source>
        <dbReference type="ARBA" id="ARBA00006738"/>
    </source>
</evidence>
<dbReference type="GO" id="GO:0004519">
    <property type="term" value="F:endonuclease activity"/>
    <property type="evidence" value="ECO:0007669"/>
    <property type="project" value="UniProtKB-KW"/>
</dbReference>
<dbReference type="EMBL" id="QJTE01000002">
    <property type="protein sequence ID" value="PYE84791.1"/>
    <property type="molecule type" value="Genomic_DNA"/>
</dbReference>
<evidence type="ECO:0000256" key="2">
    <source>
        <dbReference type="HAMAP-Rule" id="MF_00048"/>
    </source>
</evidence>
<organism evidence="3 4">
    <name type="scientific">Pseudoroseicyclus aestuarii</name>
    <dbReference type="NCBI Taxonomy" id="1795041"/>
    <lineage>
        <taxon>Bacteria</taxon>
        <taxon>Pseudomonadati</taxon>
        <taxon>Pseudomonadota</taxon>
        <taxon>Alphaproteobacteria</taxon>
        <taxon>Rhodobacterales</taxon>
        <taxon>Paracoccaceae</taxon>
        <taxon>Pseudoroseicyclus</taxon>
    </lineage>
</organism>
<protein>
    <recommendedName>
        <fullName evidence="2">UPF0102 protein DFP88_102594</fullName>
    </recommendedName>
</protein>
<dbReference type="Gene3D" id="3.40.1350.10">
    <property type="match status" value="1"/>
</dbReference>
<name>A0A318SS66_9RHOB</name>
<dbReference type="GO" id="GO:0003676">
    <property type="term" value="F:nucleic acid binding"/>
    <property type="evidence" value="ECO:0007669"/>
    <property type="project" value="InterPro"/>
</dbReference>